<dbReference type="InterPro" id="IPR045169">
    <property type="entry name" value="NO2/SO3_Rdtase_4Fe4S_prot"/>
</dbReference>
<keyword evidence="4" id="KW-0411">Iron-sulfur</keyword>
<evidence type="ECO:0000256" key="3">
    <source>
        <dbReference type="ARBA" id="ARBA00023004"/>
    </source>
</evidence>
<evidence type="ECO:0000256" key="2">
    <source>
        <dbReference type="ARBA" id="ARBA00022723"/>
    </source>
</evidence>
<dbReference type="SUPFAM" id="SSF55124">
    <property type="entry name" value="Nitrite/Sulfite reductase N-terminal domain-like"/>
    <property type="match status" value="1"/>
</dbReference>
<proteinExistence type="predicted"/>
<dbReference type="Gene3D" id="3.30.70.20">
    <property type="match status" value="1"/>
</dbReference>
<evidence type="ECO:0000256" key="4">
    <source>
        <dbReference type="ARBA" id="ARBA00023014"/>
    </source>
</evidence>
<dbReference type="PANTHER" id="PTHR11493:SF54">
    <property type="entry name" value="ANAEROBIC SULFITE REDUCTASE SUBUNIT C"/>
    <property type="match status" value="1"/>
</dbReference>
<evidence type="ECO:0000259" key="5">
    <source>
        <dbReference type="PROSITE" id="PS51379"/>
    </source>
</evidence>
<gene>
    <name evidence="6" type="ORF">H9637_12595</name>
</gene>
<keyword evidence="2" id="KW-0479">Metal-binding</keyword>
<dbReference type="Proteomes" id="UP000627166">
    <property type="component" value="Unassembled WGS sequence"/>
</dbReference>
<dbReference type="PANTHER" id="PTHR11493">
    <property type="entry name" value="SULFITE REDUCTASE [NADPH] SUBUNIT BETA-RELATED"/>
    <property type="match status" value="1"/>
</dbReference>
<dbReference type="EMBL" id="JACSQB010000099">
    <property type="protein sequence ID" value="MBD8047871.1"/>
    <property type="molecule type" value="Genomic_DNA"/>
</dbReference>
<dbReference type="Pfam" id="PF03460">
    <property type="entry name" value="NIR_SIR_ferr"/>
    <property type="match status" value="1"/>
</dbReference>
<evidence type="ECO:0000313" key="7">
    <source>
        <dbReference type="Proteomes" id="UP000627166"/>
    </source>
</evidence>
<dbReference type="Pfam" id="PF00037">
    <property type="entry name" value="Fer4"/>
    <property type="match status" value="1"/>
</dbReference>
<protein>
    <submittedName>
        <fullName evidence="6">4Fe-4S binding protein</fullName>
    </submittedName>
</protein>
<comment type="caution">
    <text evidence="6">The sequence shown here is derived from an EMBL/GenBank/DDBJ whole genome shotgun (WGS) entry which is preliminary data.</text>
</comment>
<dbReference type="InterPro" id="IPR005117">
    <property type="entry name" value="NiRdtase/SiRdtase_haem-b_fer"/>
</dbReference>
<dbReference type="InterPro" id="IPR017896">
    <property type="entry name" value="4Fe4S_Fe-S-bd"/>
</dbReference>
<dbReference type="SUPFAM" id="SSF56014">
    <property type="entry name" value="Nitrite and sulphite reductase 4Fe-4S domain-like"/>
    <property type="match status" value="1"/>
</dbReference>
<dbReference type="InterPro" id="IPR036136">
    <property type="entry name" value="Nit/Sulf_reduc_fer-like_dom_sf"/>
</dbReference>
<reference evidence="6 7" key="1">
    <citation type="submission" date="2020-08" db="EMBL/GenBank/DDBJ databases">
        <title>A Genomic Blueprint of the Chicken Gut Microbiome.</title>
        <authorList>
            <person name="Gilroy R."/>
            <person name="Ravi A."/>
            <person name="Getino M."/>
            <person name="Pursley I."/>
            <person name="Horton D.L."/>
            <person name="Alikhan N.-F."/>
            <person name="Baker D."/>
            <person name="Gharbi K."/>
            <person name="Hall N."/>
            <person name="Watson M."/>
            <person name="Adriaenssens E.M."/>
            <person name="Foster-Nyarko E."/>
            <person name="Jarju S."/>
            <person name="Secka A."/>
            <person name="Antonio M."/>
            <person name="Oren A."/>
            <person name="Chaudhuri R."/>
            <person name="La Ragione R.M."/>
            <person name="Hildebrand F."/>
            <person name="Pallen M.J."/>
        </authorList>
    </citation>
    <scope>NUCLEOTIDE SEQUENCE [LARGE SCALE GENOMIC DNA]</scope>
    <source>
        <strain evidence="6 7">N37</strain>
    </source>
</reference>
<dbReference type="Pfam" id="PF01077">
    <property type="entry name" value="NIR_SIR"/>
    <property type="match status" value="1"/>
</dbReference>
<evidence type="ECO:0000256" key="1">
    <source>
        <dbReference type="ARBA" id="ARBA00022485"/>
    </source>
</evidence>
<name>A0ABR8YUB1_9CLOT</name>
<evidence type="ECO:0000313" key="6">
    <source>
        <dbReference type="EMBL" id="MBD8047871.1"/>
    </source>
</evidence>
<dbReference type="InterPro" id="IPR006067">
    <property type="entry name" value="NO2/SO3_Rdtase_4Fe4S_dom"/>
</dbReference>
<feature type="domain" description="4Fe-4S ferredoxin-type" evidence="5">
    <location>
        <begin position="195"/>
        <end position="224"/>
    </location>
</feature>
<dbReference type="Gene3D" id="3.30.413.10">
    <property type="entry name" value="Sulfite Reductase Hemoprotein, domain 1"/>
    <property type="match status" value="1"/>
</dbReference>
<dbReference type="RefSeq" id="WP_191740827.1">
    <property type="nucleotide sequence ID" value="NZ_JACSQB010000099.1"/>
</dbReference>
<sequence>MAIKISLEEKSRLKGEGFIPQRDGEHFVCRVITEDGNLNSSETKALSNIAEKYGKAYMSYTTRLTVEIPWISYEDIINVKKELKAIGLEAGGTGARVRPVVSCKGTVCVFGILDTQKFARKIHERFYKGYYNVRLPHKFKIGIGGCPNNCIKPDLNDLGMMGQKIPAYERELCKGCKNCSVENICKRGAAKIIDGKIHIDREKCINCGLCINNCHFNSIKCEKEGVKLFIGGKWGRTPRRGEMLEGIYSYNETMNIIEKTILYYREKGNPKERFGDMVARIGFEEVSKEILKDDILKRKEEILNLDCYIK</sequence>
<keyword evidence="7" id="KW-1185">Reference proteome</keyword>
<dbReference type="PROSITE" id="PS51379">
    <property type="entry name" value="4FE4S_FER_2"/>
    <property type="match status" value="1"/>
</dbReference>
<keyword evidence="1" id="KW-0004">4Fe-4S</keyword>
<keyword evidence="3" id="KW-0408">Iron</keyword>
<dbReference type="SUPFAM" id="SSF54862">
    <property type="entry name" value="4Fe-4S ferredoxins"/>
    <property type="match status" value="1"/>
</dbReference>
<organism evidence="6 7">
    <name type="scientific">Clostridium faecium</name>
    <dbReference type="NCBI Taxonomy" id="2762223"/>
    <lineage>
        <taxon>Bacteria</taxon>
        <taxon>Bacillati</taxon>
        <taxon>Bacillota</taxon>
        <taxon>Clostridia</taxon>
        <taxon>Eubacteriales</taxon>
        <taxon>Clostridiaceae</taxon>
        <taxon>Clostridium</taxon>
    </lineage>
</organism>
<dbReference type="InterPro" id="IPR045854">
    <property type="entry name" value="NO2/SO3_Rdtase_4Fe4S_sf"/>
</dbReference>
<accession>A0ABR8YUB1</accession>